<organism evidence="10 11">
    <name type="scientific">Corynebacterium xerosis</name>
    <dbReference type="NCBI Taxonomy" id="1725"/>
    <lineage>
        <taxon>Bacteria</taxon>
        <taxon>Bacillati</taxon>
        <taxon>Actinomycetota</taxon>
        <taxon>Actinomycetes</taxon>
        <taxon>Mycobacteriales</taxon>
        <taxon>Corynebacteriaceae</taxon>
        <taxon>Corynebacterium</taxon>
    </lineage>
</organism>
<evidence type="ECO:0000256" key="7">
    <source>
        <dbReference type="ARBA" id="ARBA00023136"/>
    </source>
</evidence>
<keyword evidence="5 9" id="KW-0812">Transmembrane</keyword>
<reference evidence="10 11" key="1">
    <citation type="submission" date="2019-11" db="EMBL/GenBank/DDBJ databases">
        <title>FDA dAtabase for Regulatory Grade micrObial Sequences (FDA-ARGOS): Supporting development and validation of Infectious Disease Dx tests.</title>
        <authorList>
            <person name="Kerrigan L."/>
            <person name="Long C."/>
            <person name="Tallon L."/>
            <person name="Sadzewicz L."/>
            <person name="Vavikolanu K."/>
            <person name="Mehta A."/>
            <person name="Aluvathingal J."/>
            <person name="Nadendla S."/>
            <person name="Yan Y."/>
            <person name="Sichtig H."/>
        </authorList>
    </citation>
    <scope>NUCLEOTIDE SEQUENCE [LARGE SCALE GENOMIC DNA]</scope>
    <source>
        <strain evidence="10 11">FDAARGOS_674</strain>
    </source>
</reference>
<evidence type="ECO:0000256" key="5">
    <source>
        <dbReference type="ARBA" id="ARBA00022692"/>
    </source>
</evidence>
<feature type="compositionally biased region" description="Basic and acidic residues" evidence="8">
    <location>
        <begin position="8"/>
        <end position="28"/>
    </location>
</feature>
<evidence type="ECO:0000256" key="1">
    <source>
        <dbReference type="ARBA" id="ARBA00004651"/>
    </source>
</evidence>
<keyword evidence="4" id="KW-1003">Cell membrane</keyword>
<feature type="transmembrane region" description="Helical" evidence="9">
    <location>
        <begin position="391"/>
        <end position="424"/>
    </location>
</feature>
<feature type="transmembrane region" description="Helical" evidence="9">
    <location>
        <begin position="321"/>
        <end position="341"/>
    </location>
</feature>
<keyword evidence="7 9" id="KW-0472">Membrane</keyword>
<dbReference type="EMBL" id="CP046322">
    <property type="protein sequence ID" value="QGS33865.1"/>
    <property type="molecule type" value="Genomic_DNA"/>
</dbReference>
<evidence type="ECO:0000256" key="3">
    <source>
        <dbReference type="ARBA" id="ARBA00022448"/>
    </source>
</evidence>
<evidence type="ECO:0000313" key="10">
    <source>
        <dbReference type="EMBL" id="QGS33865.1"/>
    </source>
</evidence>
<dbReference type="GO" id="GO:0005886">
    <property type="term" value="C:plasma membrane"/>
    <property type="evidence" value="ECO:0007669"/>
    <property type="project" value="UniProtKB-SubCell"/>
</dbReference>
<keyword evidence="3" id="KW-0813">Transport</keyword>
<evidence type="ECO:0000256" key="8">
    <source>
        <dbReference type="SAM" id="MobiDB-lite"/>
    </source>
</evidence>
<keyword evidence="6 9" id="KW-1133">Transmembrane helix</keyword>
<comment type="similarity">
    <text evidence="2">Belongs to the autoinducer-2 exporter (AI-2E) (TC 2.A.86) family.</text>
</comment>
<dbReference type="GO" id="GO:0055085">
    <property type="term" value="P:transmembrane transport"/>
    <property type="evidence" value="ECO:0007669"/>
    <property type="project" value="TreeGrafter"/>
</dbReference>
<proteinExistence type="inferred from homology"/>
<evidence type="ECO:0000256" key="4">
    <source>
        <dbReference type="ARBA" id="ARBA00022475"/>
    </source>
</evidence>
<dbReference type="AlphaFoldDB" id="A0A6B8TX99"/>
<evidence type="ECO:0000313" key="11">
    <source>
        <dbReference type="Proteomes" id="UP000426857"/>
    </source>
</evidence>
<dbReference type="Pfam" id="PF01594">
    <property type="entry name" value="AI-2E_transport"/>
    <property type="match status" value="1"/>
</dbReference>
<feature type="transmembrane region" description="Helical" evidence="9">
    <location>
        <begin position="124"/>
        <end position="146"/>
    </location>
</feature>
<evidence type="ECO:0000256" key="9">
    <source>
        <dbReference type="SAM" id="Phobius"/>
    </source>
</evidence>
<evidence type="ECO:0000256" key="2">
    <source>
        <dbReference type="ARBA" id="ARBA00009773"/>
    </source>
</evidence>
<dbReference type="PANTHER" id="PTHR21716">
    <property type="entry name" value="TRANSMEMBRANE PROTEIN"/>
    <property type="match status" value="1"/>
</dbReference>
<protein>
    <submittedName>
        <fullName evidence="10">AI-2E family transporter</fullName>
    </submittedName>
</protein>
<feature type="transmembrane region" description="Helical" evidence="9">
    <location>
        <begin position="348"/>
        <end position="371"/>
    </location>
</feature>
<dbReference type="Proteomes" id="UP000426857">
    <property type="component" value="Chromosome"/>
</dbReference>
<feature type="transmembrane region" description="Helical" evidence="9">
    <location>
        <begin position="153"/>
        <end position="175"/>
    </location>
</feature>
<dbReference type="InterPro" id="IPR002549">
    <property type="entry name" value="AI-2E-like"/>
</dbReference>
<feature type="transmembrane region" description="Helical" evidence="9">
    <location>
        <begin position="234"/>
        <end position="259"/>
    </location>
</feature>
<feature type="transmembrane region" description="Helical" evidence="9">
    <location>
        <begin position="295"/>
        <end position="315"/>
    </location>
</feature>
<feature type="transmembrane region" description="Helical" evidence="9">
    <location>
        <begin position="96"/>
        <end position="118"/>
    </location>
</feature>
<comment type="subcellular location">
    <subcellularLocation>
        <location evidence="1">Cell membrane</location>
        <topology evidence="1">Multi-pass membrane protein</topology>
    </subcellularLocation>
</comment>
<dbReference type="PANTHER" id="PTHR21716:SF53">
    <property type="entry name" value="PERMEASE PERM-RELATED"/>
    <property type="match status" value="1"/>
</dbReference>
<dbReference type="KEGG" id="cxe:FOB82_01780"/>
<feature type="compositionally biased region" description="Low complexity" evidence="8">
    <location>
        <begin position="491"/>
        <end position="507"/>
    </location>
</feature>
<gene>
    <name evidence="10" type="ORF">FOB82_01780</name>
</gene>
<feature type="region of interest" description="Disordered" evidence="8">
    <location>
        <begin position="473"/>
        <end position="518"/>
    </location>
</feature>
<accession>A0A6B8TX99</accession>
<feature type="region of interest" description="Disordered" evidence="8">
    <location>
        <begin position="45"/>
        <end position="68"/>
    </location>
</feature>
<evidence type="ECO:0000256" key="6">
    <source>
        <dbReference type="ARBA" id="ARBA00022989"/>
    </source>
</evidence>
<sequence length="538" mass="57004">MIPPPPRELPHNGDVSKDDETRGGFSIRDDRDMIDEVMGAEPMRVDQALSVPEDAHQRAATTPPLKEDGEELGELLQEAEGESIDRADVIGEGARWFAGWCLRFLIVCAALFVAFTALGKVWAGLLPVLLALIVATVLGPPAAFLIRHKWPAALAALVSLLGAIGIVSGVIALIAPTVRSQLPHLKDQFTSGIVELQSVLQGPPFNVKDEQLLDLLDQATNWLQERSGDIANTVFQGISVVGSVTVTLVVMIVLTFFFIKDGRHFLPWLRSITGRRLGWHLTEVMTRSWDTLGGFIRTQALVSLIDALFIGLGLWLLDVPLALVLAVITFFAGFIPIVGAFTAGFIAVVVALVANGLTTAILVLVLIVVVQQVEGNILSPMLQSKAMNLHAAIVLLSVTLGGTMFGIIGAFLAVPVAAVIAVWLRYLGDLTDLRTGDKTAADIKFATEAGSISGLQTEAAGRAMRDRLTALRLGGGKNADPKKGANHTAEADSVAASAAAPTTTAAANDPLASSDDAGVTTTAFGRISSAVTGRFRKR</sequence>
<name>A0A6B8TX99_9CORY</name>
<feature type="region of interest" description="Disordered" evidence="8">
    <location>
        <begin position="1"/>
        <end position="28"/>
    </location>
</feature>